<keyword evidence="2" id="KW-1185">Reference proteome</keyword>
<organism evidence="1 2">
    <name type="scientific">Dreissena polymorpha</name>
    <name type="common">Zebra mussel</name>
    <name type="synonym">Mytilus polymorpha</name>
    <dbReference type="NCBI Taxonomy" id="45954"/>
    <lineage>
        <taxon>Eukaryota</taxon>
        <taxon>Metazoa</taxon>
        <taxon>Spiralia</taxon>
        <taxon>Lophotrochozoa</taxon>
        <taxon>Mollusca</taxon>
        <taxon>Bivalvia</taxon>
        <taxon>Autobranchia</taxon>
        <taxon>Heteroconchia</taxon>
        <taxon>Euheterodonta</taxon>
        <taxon>Imparidentia</taxon>
        <taxon>Neoheterodontei</taxon>
        <taxon>Myida</taxon>
        <taxon>Dreissenoidea</taxon>
        <taxon>Dreissenidae</taxon>
        <taxon>Dreissena</taxon>
    </lineage>
</organism>
<evidence type="ECO:0000313" key="2">
    <source>
        <dbReference type="Proteomes" id="UP000828390"/>
    </source>
</evidence>
<reference evidence="1" key="1">
    <citation type="journal article" date="2019" name="bioRxiv">
        <title>The Genome of the Zebra Mussel, Dreissena polymorpha: A Resource for Invasive Species Research.</title>
        <authorList>
            <person name="McCartney M.A."/>
            <person name="Auch B."/>
            <person name="Kono T."/>
            <person name="Mallez S."/>
            <person name="Zhang Y."/>
            <person name="Obille A."/>
            <person name="Becker A."/>
            <person name="Abrahante J.E."/>
            <person name="Garbe J."/>
            <person name="Badalamenti J.P."/>
            <person name="Herman A."/>
            <person name="Mangelson H."/>
            <person name="Liachko I."/>
            <person name="Sullivan S."/>
            <person name="Sone E.D."/>
            <person name="Koren S."/>
            <person name="Silverstein K.A.T."/>
            <person name="Beckman K.B."/>
            <person name="Gohl D.M."/>
        </authorList>
    </citation>
    <scope>NUCLEOTIDE SEQUENCE</scope>
    <source>
        <strain evidence="1">Duluth1</strain>
        <tissue evidence="1">Whole animal</tissue>
    </source>
</reference>
<dbReference type="EMBL" id="JAIWYP010000015">
    <property type="protein sequence ID" value="KAH3700234.1"/>
    <property type="molecule type" value="Genomic_DNA"/>
</dbReference>
<comment type="caution">
    <text evidence="1">The sequence shown here is derived from an EMBL/GenBank/DDBJ whole genome shotgun (WGS) entry which is preliminary data.</text>
</comment>
<dbReference type="Proteomes" id="UP000828390">
    <property type="component" value="Unassembled WGS sequence"/>
</dbReference>
<proteinExistence type="predicted"/>
<name>A0A9D4BLC0_DREPO</name>
<accession>A0A9D4BLC0</accession>
<dbReference type="AlphaFoldDB" id="A0A9D4BLC0"/>
<gene>
    <name evidence="1" type="ORF">DPMN_075206</name>
</gene>
<reference evidence="1" key="2">
    <citation type="submission" date="2020-11" db="EMBL/GenBank/DDBJ databases">
        <authorList>
            <person name="McCartney M.A."/>
            <person name="Auch B."/>
            <person name="Kono T."/>
            <person name="Mallez S."/>
            <person name="Becker A."/>
            <person name="Gohl D.M."/>
            <person name="Silverstein K.A.T."/>
            <person name="Koren S."/>
            <person name="Bechman K.B."/>
            <person name="Herman A."/>
            <person name="Abrahante J.E."/>
            <person name="Garbe J."/>
        </authorList>
    </citation>
    <scope>NUCLEOTIDE SEQUENCE</scope>
    <source>
        <strain evidence="1">Duluth1</strain>
        <tissue evidence="1">Whole animal</tissue>
    </source>
</reference>
<protein>
    <submittedName>
        <fullName evidence="1">Uncharacterized protein</fullName>
    </submittedName>
</protein>
<evidence type="ECO:0000313" key="1">
    <source>
        <dbReference type="EMBL" id="KAH3700234.1"/>
    </source>
</evidence>
<sequence>MYKYLLVLEFVVQLTNEIHENSYHTKFNGFTVYGSLLHVPRWSVRLTGTIADSLRISCMCSNGLNTVADCLGVTCRCPSGLKDCLAMSQTV</sequence>